<feature type="transmembrane region" description="Helical" evidence="5">
    <location>
        <begin position="32"/>
        <end position="51"/>
    </location>
</feature>
<accession>A0A9K3NCH1</accession>
<keyword evidence="3 5" id="KW-1133">Transmembrane helix</keyword>
<proteinExistence type="predicted"/>
<dbReference type="EMBL" id="MNCJ02000323">
    <property type="protein sequence ID" value="KAF5795214.1"/>
    <property type="molecule type" value="Genomic_DNA"/>
</dbReference>
<evidence type="ECO:0000313" key="8">
    <source>
        <dbReference type="Proteomes" id="UP000215914"/>
    </source>
</evidence>
<dbReference type="InterPro" id="IPR011547">
    <property type="entry name" value="SLC26A/SulP_dom"/>
</dbReference>
<dbReference type="Gramene" id="mRNA:HanXRQr2_Chr08g0337031">
    <property type="protein sequence ID" value="mRNA:HanXRQr2_Chr08g0337031"/>
    <property type="gene ID" value="HanXRQr2_Chr08g0337031"/>
</dbReference>
<dbReference type="PANTHER" id="PTHR11814">
    <property type="entry name" value="SULFATE TRANSPORTER"/>
    <property type="match status" value="1"/>
</dbReference>
<gene>
    <name evidence="7" type="ORF">HanXRQr2_Chr08g0337031</name>
</gene>
<evidence type="ECO:0000256" key="4">
    <source>
        <dbReference type="ARBA" id="ARBA00023136"/>
    </source>
</evidence>
<comment type="caution">
    <text evidence="7">The sequence shown here is derived from an EMBL/GenBank/DDBJ whole genome shotgun (WGS) entry which is preliminary data.</text>
</comment>
<evidence type="ECO:0000259" key="6">
    <source>
        <dbReference type="Pfam" id="PF00916"/>
    </source>
</evidence>
<dbReference type="Proteomes" id="UP000215914">
    <property type="component" value="Unassembled WGS sequence"/>
</dbReference>
<dbReference type="GO" id="GO:0055085">
    <property type="term" value="P:transmembrane transport"/>
    <property type="evidence" value="ECO:0007669"/>
    <property type="project" value="InterPro"/>
</dbReference>
<dbReference type="InterPro" id="IPR001902">
    <property type="entry name" value="SLC26A/SulP_fam"/>
</dbReference>
<evidence type="ECO:0000313" key="7">
    <source>
        <dbReference type="EMBL" id="KAF5795214.1"/>
    </source>
</evidence>
<sequence length="113" mass="12269">MYNGYISLQEAVAVGRSFATVKGYNMDRNKEMIAMEVMNIAGSITSCYVATGSFSRTAVNFFAGCQTAVSNVVMAITVLLMLQFLTGLLYYTLVAILSLIILYICACARTCVC</sequence>
<comment type="subcellular location">
    <subcellularLocation>
        <location evidence="1">Membrane</location>
        <topology evidence="1">Multi-pass membrane protein</topology>
    </subcellularLocation>
</comment>
<reference evidence="7" key="1">
    <citation type="journal article" date="2017" name="Nature">
        <title>The sunflower genome provides insights into oil metabolism, flowering and Asterid evolution.</title>
        <authorList>
            <person name="Badouin H."/>
            <person name="Gouzy J."/>
            <person name="Grassa C.J."/>
            <person name="Murat F."/>
            <person name="Staton S.E."/>
            <person name="Cottret L."/>
            <person name="Lelandais-Briere C."/>
            <person name="Owens G.L."/>
            <person name="Carrere S."/>
            <person name="Mayjonade B."/>
            <person name="Legrand L."/>
            <person name="Gill N."/>
            <person name="Kane N.C."/>
            <person name="Bowers J.E."/>
            <person name="Hubner S."/>
            <person name="Bellec A."/>
            <person name="Berard A."/>
            <person name="Berges H."/>
            <person name="Blanchet N."/>
            <person name="Boniface M.C."/>
            <person name="Brunel D."/>
            <person name="Catrice O."/>
            <person name="Chaidir N."/>
            <person name="Claudel C."/>
            <person name="Donnadieu C."/>
            <person name="Faraut T."/>
            <person name="Fievet G."/>
            <person name="Helmstetter N."/>
            <person name="King M."/>
            <person name="Knapp S.J."/>
            <person name="Lai Z."/>
            <person name="Le Paslier M.C."/>
            <person name="Lippi Y."/>
            <person name="Lorenzon L."/>
            <person name="Mandel J.R."/>
            <person name="Marage G."/>
            <person name="Marchand G."/>
            <person name="Marquand E."/>
            <person name="Bret-Mestries E."/>
            <person name="Morien E."/>
            <person name="Nambeesan S."/>
            <person name="Nguyen T."/>
            <person name="Pegot-Espagnet P."/>
            <person name="Pouilly N."/>
            <person name="Raftis F."/>
            <person name="Sallet E."/>
            <person name="Schiex T."/>
            <person name="Thomas J."/>
            <person name="Vandecasteele C."/>
            <person name="Vares D."/>
            <person name="Vear F."/>
            <person name="Vautrin S."/>
            <person name="Crespi M."/>
            <person name="Mangin B."/>
            <person name="Burke J.M."/>
            <person name="Salse J."/>
            <person name="Munos S."/>
            <person name="Vincourt P."/>
            <person name="Rieseberg L.H."/>
            <person name="Langlade N.B."/>
        </authorList>
    </citation>
    <scope>NUCLEOTIDE SEQUENCE</scope>
    <source>
        <tissue evidence="7">Leaves</tissue>
    </source>
</reference>
<dbReference type="AlphaFoldDB" id="A0A9K3NCH1"/>
<dbReference type="GO" id="GO:0016020">
    <property type="term" value="C:membrane"/>
    <property type="evidence" value="ECO:0007669"/>
    <property type="project" value="UniProtKB-SubCell"/>
</dbReference>
<keyword evidence="4 5" id="KW-0472">Membrane</keyword>
<dbReference type="Pfam" id="PF00916">
    <property type="entry name" value="Sulfate_transp"/>
    <property type="match status" value="1"/>
</dbReference>
<reference evidence="7" key="2">
    <citation type="submission" date="2020-06" db="EMBL/GenBank/DDBJ databases">
        <title>Helianthus annuus Genome sequencing and assembly Release 2.</title>
        <authorList>
            <person name="Gouzy J."/>
            <person name="Langlade N."/>
            <person name="Munos S."/>
        </authorList>
    </citation>
    <scope>NUCLEOTIDE SEQUENCE</scope>
    <source>
        <tissue evidence="7">Leaves</tissue>
    </source>
</reference>
<organism evidence="7 8">
    <name type="scientific">Helianthus annuus</name>
    <name type="common">Common sunflower</name>
    <dbReference type="NCBI Taxonomy" id="4232"/>
    <lineage>
        <taxon>Eukaryota</taxon>
        <taxon>Viridiplantae</taxon>
        <taxon>Streptophyta</taxon>
        <taxon>Embryophyta</taxon>
        <taxon>Tracheophyta</taxon>
        <taxon>Spermatophyta</taxon>
        <taxon>Magnoliopsida</taxon>
        <taxon>eudicotyledons</taxon>
        <taxon>Gunneridae</taxon>
        <taxon>Pentapetalae</taxon>
        <taxon>asterids</taxon>
        <taxon>campanulids</taxon>
        <taxon>Asterales</taxon>
        <taxon>Asteraceae</taxon>
        <taxon>Asteroideae</taxon>
        <taxon>Heliantheae alliance</taxon>
        <taxon>Heliantheae</taxon>
        <taxon>Helianthus</taxon>
    </lineage>
</organism>
<name>A0A9K3NCH1_HELAN</name>
<keyword evidence="2 5" id="KW-0812">Transmembrane</keyword>
<evidence type="ECO:0000256" key="5">
    <source>
        <dbReference type="SAM" id="Phobius"/>
    </source>
</evidence>
<evidence type="ECO:0000256" key="3">
    <source>
        <dbReference type="ARBA" id="ARBA00022989"/>
    </source>
</evidence>
<feature type="transmembrane region" description="Helical" evidence="5">
    <location>
        <begin position="58"/>
        <end position="82"/>
    </location>
</feature>
<keyword evidence="8" id="KW-1185">Reference proteome</keyword>
<protein>
    <submittedName>
        <fullName evidence="7">SLC26A/SulP transporter</fullName>
    </submittedName>
</protein>
<evidence type="ECO:0000256" key="2">
    <source>
        <dbReference type="ARBA" id="ARBA00022692"/>
    </source>
</evidence>
<feature type="domain" description="SLC26A/SulP transporter" evidence="6">
    <location>
        <begin position="5"/>
        <end position="104"/>
    </location>
</feature>
<evidence type="ECO:0000256" key="1">
    <source>
        <dbReference type="ARBA" id="ARBA00004141"/>
    </source>
</evidence>
<feature type="transmembrane region" description="Helical" evidence="5">
    <location>
        <begin position="88"/>
        <end position="112"/>
    </location>
</feature>